<dbReference type="EMBL" id="LXMD01000013">
    <property type="protein sequence ID" value="OCG75332.1"/>
    <property type="molecule type" value="Genomic_DNA"/>
</dbReference>
<dbReference type="OrthoDB" id="10010406at2"/>
<evidence type="ECO:0000259" key="2">
    <source>
        <dbReference type="Pfam" id="PF04961"/>
    </source>
</evidence>
<dbReference type="SUPFAM" id="SSF101262">
    <property type="entry name" value="Methenyltetrahydrofolate cyclohydrolase-like"/>
    <property type="match status" value="1"/>
</dbReference>
<dbReference type="STRING" id="904291.A7J15_02750"/>
<dbReference type="AlphaFoldDB" id="A0A1B9NFE4"/>
<dbReference type="RefSeq" id="WP_067023961.1">
    <property type="nucleotide sequence ID" value="NZ_CP038256.1"/>
</dbReference>
<dbReference type="Gene3D" id="1.20.120.680">
    <property type="entry name" value="Formiminotetrahydrofolate cyclodeaminase monomer, up-and-down helical bundle"/>
    <property type="match status" value="1"/>
</dbReference>
<dbReference type="InterPro" id="IPR036178">
    <property type="entry name" value="Formintransfe-cycloase-like_sf"/>
</dbReference>
<dbReference type="Pfam" id="PF04961">
    <property type="entry name" value="FTCD_C"/>
    <property type="match status" value="1"/>
</dbReference>
<feature type="compositionally biased region" description="Basic and acidic residues" evidence="1">
    <location>
        <begin position="92"/>
        <end position="108"/>
    </location>
</feature>
<dbReference type="Proteomes" id="UP000093355">
    <property type="component" value="Unassembled WGS sequence"/>
</dbReference>
<feature type="domain" description="Cyclodeaminase/cyclohydrolase" evidence="2">
    <location>
        <begin position="12"/>
        <end position="174"/>
    </location>
</feature>
<proteinExistence type="predicted"/>
<gene>
    <name evidence="3" type="ORF">A7J15_02750</name>
</gene>
<feature type="region of interest" description="Disordered" evidence="1">
    <location>
        <begin position="78"/>
        <end position="108"/>
    </location>
</feature>
<organism evidence="3 4">
    <name type="scientific">Microbacterium sediminis</name>
    <dbReference type="NCBI Taxonomy" id="904291"/>
    <lineage>
        <taxon>Bacteria</taxon>
        <taxon>Bacillati</taxon>
        <taxon>Actinomycetota</taxon>
        <taxon>Actinomycetes</taxon>
        <taxon>Micrococcales</taxon>
        <taxon>Microbacteriaceae</taxon>
        <taxon>Microbacterium</taxon>
    </lineage>
</organism>
<keyword evidence="4" id="KW-1185">Reference proteome</keyword>
<evidence type="ECO:0000313" key="3">
    <source>
        <dbReference type="EMBL" id="OCG75332.1"/>
    </source>
</evidence>
<accession>A0A1B9NFE4</accession>
<protein>
    <recommendedName>
        <fullName evidence="2">Cyclodeaminase/cyclohydrolase domain-containing protein</fullName>
    </recommendedName>
</protein>
<dbReference type="InterPro" id="IPR007044">
    <property type="entry name" value="Cyclodeamin/CycHdrlase"/>
</dbReference>
<evidence type="ECO:0000313" key="4">
    <source>
        <dbReference type="Proteomes" id="UP000093355"/>
    </source>
</evidence>
<sequence>MERRTTADEGIGAWLEALASTGPNPGGGAAAALMAGVAAALAEMVVAYRKTPDAPEAERRERALAAFAAAVREAAPDMADRDTEVASGFAEAESRSEPEERAAAKREASMAAAGSSAALGRFATTLVPVLRELAEDTGRLMLADVGIAAAALSAATRAAALNICADLARAEESGRADLIAAVDELDAATRELDAVAERVRSQLTPASGGTPGATARP</sequence>
<name>A0A1B9NFE4_9MICO</name>
<comment type="caution">
    <text evidence="3">The sequence shown here is derived from an EMBL/GenBank/DDBJ whole genome shotgun (WGS) entry which is preliminary data.</text>
</comment>
<dbReference type="GO" id="GO:0003824">
    <property type="term" value="F:catalytic activity"/>
    <property type="evidence" value="ECO:0007669"/>
    <property type="project" value="InterPro"/>
</dbReference>
<reference evidence="3 4" key="1">
    <citation type="submission" date="2016-05" db="EMBL/GenBank/DDBJ databases">
        <authorList>
            <person name="Lavstsen T."/>
            <person name="Jespersen J.S."/>
        </authorList>
    </citation>
    <scope>NUCLEOTIDE SEQUENCE [LARGE SCALE GENOMIC DNA]</scope>
    <source>
        <strain evidence="3 4">YLB-01</strain>
    </source>
</reference>
<evidence type="ECO:0000256" key="1">
    <source>
        <dbReference type="SAM" id="MobiDB-lite"/>
    </source>
</evidence>